<protein>
    <recommendedName>
        <fullName evidence="2">C2H2-type domain-containing protein</fullName>
    </recommendedName>
</protein>
<reference evidence="3 4" key="1">
    <citation type="submission" date="2019-12" db="EMBL/GenBank/DDBJ databases">
        <title>Chromosome-level assembly of the Caenorhabditis remanei genome.</title>
        <authorList>
            <person name="Teterina A.A."/>
            <person name="Willis J.H."/>
            <person name="Phillips P.C."/>
        </authorList>
    </citation>
    <scope>NUCLEOTIDE SEQUENCE [LARGE SCALE GENOMIC DNA]</scope>
    <source>
        <strain evidence="3 4">PX506</strain>
        <tissue evidence="3">Whole organism</tissue>
    </source>
</reference>
<sequence length="189" mass="22103">MDSFTVQINPFTNARRFICSCGKKYTQEKSFRKHMAFIHKKDTGIELIEENIYCNFCNSVFNRRDNLSTHLQLYHSSGSLCLLCDKRLDMNETRKMHLQNEHGMKLTVTCHCCNNTFENKMEYNKHIKGQNSQMIILSSHFVQEVLQMNIEIPSTSEVPKDPKPLSICTPNHQEAKKKKKQGFRIEDLI</sequence>
<dbReference type="KEGG" id="crq:GCK72_009259"/>
<accession>A0A6A5H2F6</accession>
<dbReference type="PROSITE" id="PS00028">
    <property type="entry name" value="ZINC_FINGER_C2H2_1"/>
    <property type="match status" value="1"/>
</dbReference>
<comment type="caution">
    <text evidence="3">The sequence shown here is derived from an EMBL/GenBank/DDBJ whole genome shotgun (WGS) entry which is preliminary data.</text>
</comment>
<feature type="domain" description="C2H2-type" evidence="2">
    <location>
        <begin position="52"/>
        <end position="80"/>
    </location>
</feature>
<dbReference type="GeneID" id="9800507"/>
<dbReference type="CTD" id="9800507"/>
<organism evidence="3 4">
    <name type="scientific">Caenorhabditis remanei</name>
    <name type="common">Caenorhabditis vulgaris</name>
    <dbReference type="NCBI Taxonomy" id="31234"/>
    <lineage>
        <taxon>Eukaryota</taxon>
        <taxon>Metazoa</taxon>
        <taxon>Ecdysozoa</taxon>
        <taxon>Nematoda</taxon>
        <taxon>Chromadorea</taxon>
        <taxon>Rhabditida</taxon>
        <taxon>Rhabditina</taxon>
        <taxon>Rhabditomorpha</taxon>
        <taxon>Rhabditoidea</taxon>
        <taxon>Rhabditidae</taxon>
        <taxon>Peloderinae</taxon>
        <taxon>Caenorhabditis</taxon>
    </lineage>
</organism>
<dbReference type="GO" id="GO:0008270">
    <property type="term" value="F:zinc ion binding"/>
    <property type="evidence" value="ECO:0007669"/>
    <property type="project" value="UniProtKB-KW"/>
</dbReference>
<keyword evidence="1" id="KW-0862">Zinc</keyword>
<evidence type="ECO:0000256" key="1">
    <source>
        <dbReference type="PROSITE-ProRule" id="PRU00042"/>
    </source>
</evidence>
<dbReference type="Gene3D" id="3.30.160.60">
    <property type="entry name" value="Classic Zinc Finger"/>
    <property type="match status" value="1"/>
</dbReference>
<dbReference type="SMART" id="SM00355">
    <property type="entry name" value="ZnF_C2H2"/>
    <property type="match status" value="4"/>
</dbReference>
<dbReference type="EMBL" id="WUAV01000003">
    <property type="protein sequence ID" value="KAF1761006.1"/>
    <property type="molecule type" value="Genomic_DNA"/>
</dbReference>
<dbReference type="RefSeq" id="XP_003092679.2">
    <property type="nucleotide sequence ID" value="XM_003092631.2"/>
</dbReference>
<evidence type="ECO:0000259" key="2">
    <source>
        <dbReference type="PROSITE" id="PS50157"/>
    </source>
</evidence>
<name>A0A6A5H2F6_CAERE</name>
<evidence type="ECO:0000313" key="4">
    <source>
        <dbReference type="Proteomes" id="UP000483820"/>
    </source>
</evidence>
<evidence type="ECO:0000313" key="3">
    <source>
        <dbReference type="EMBL" id="KAF1761006.1"/>
    </source>
</evidence>
<dbReference type="PROSITE" id="PS50157">
    <property type="entry name" value="ZINC_FINGER_C2H2_2"/>
    <property type="match status" value="1"/>
</dbReference>
<keyword evidence="1" id="KW-0479">Metal-binding</keyword>
<keyword evidence="1" id="KW-0863">Zinc-finger</keyword>
<proteinExistence type="predicted"/>
<dbReference type="Pfam" id="PF00096">
    <property type="entry name" value="zf-C2H2"/>
    <property type="match status" value="1"/>
</dbReference>
<dbReference type="AlphaFoldDB" id="A0A6A5H2F6"/>
<gene>
    <name evidence="3" type="ORF">GCK72_009259</name>
</gene>
<dbReference type="InterPro" id="IPR013087">
    <property type="entry name" value="Znf_C2H2_type"/>
</dbReference>
<dbReference type="Proteomes" id="UP000483820">
    <property type="component" value="Chromosome III"/>
</dbReference>